<dbReference type="EMBL" id="JPKR02000003">
    <property type="protein sequence ID" value="KGD72115.1"/>
    <property type="molecule type" value="Genomic_DNA"/>
</dbReference>
<evidence type="ECO:0000256" key="21">
    <source>
        <dbReference type="ARBA" id="ARBA00042526"/>
    </source>
</evidence>
<keyword evidence="11" id="KW-0598">Phosphotransferase system</keyword>
<dbReference type="InterPro" id="IPR011055">
    <property type="entry name" value="Dup_hybrid_motif"/>
</dbReference>
<dbReference type="FunFam" id="2.70.70.10:FF:000001">
    <property type="entry name" value="PTS system glucose-specific IIA component"/>
    <property type="match status" value="1"/>
</dbReference>
<dbReference type="InterPro" id="IPR003352">
    <property type="entry name" value="PTS_EIIC"/>
</dbReference>
<evidence type="ECO:0000256" key="17">
    <source>
        <dbReference type="ARBA" id="ARBA00032303"/>
    </source>
</evidence>
<gene>
    <name evidence="29" type="ORF">HA49_15180</name>
</gene>
<feature type="transmembrane region" description="Helical" evidence="25">
    <location>
        <begin position="213"/>
        <end position="235"/>
    </location>
</feature>
<dbReference type="Gene3D" id="3.30.1360.60">
    <property type="entry name" value="Glucose permease domain IIB"/>
    <property type="match status" value="1"/>
</dbReference>
<feature type="transmembrane region" description="Helical" evidence="25">
    <location>
        <begin position="380"/>
        <end position="399"/>
    </location>
</feature>
<evidence type="ECO:0000256" key="8">
    <source>
        <dbReference type="ARBA" id="ARBA00022553"/>
    </source>
</evidence>
<keyword evidence="16 25" id="KW-0472">Membrane</keyword>
<dbReference type="InterPro" id="IPR013013">
    <property type="entry name" value="PTS_EIIC_1"/>
</dbReference>
<evidence type="ECO:0000256" key="7">
    <source>
        <dbReference type="ARBA" id="ARBA00022519"/>
    </source>
</evidence>
<dbReference type="eggNOG" id="COG2190">
    <property type="taxonomic scope" value="Bacteria"/>
</dbReference>
<evidence type="ECO:0000256" key="12">
    <source>
        <dbReference type="ARBA" id="ARBA00022692"/>
    </source>
</evidence>
<evidence type="ECO:0000259" key="26">
    <source>
        <dbReference type="PROSITE" id="PS51093"/>
    </source>
</evidence>
<dbReference type="InterPro" id="IPR036878">
    <property type="entry name" value="Glu_permease_IIB"/>
</dbReference>
<dbReference type="Pfam" id="PF02378">
    <property type="entry name" value="PTS_EIIC"/>
    <property type="match status" value="1"/>
</dbReference>
<evidence type="ECO:0000259" key="28">
    <source>
        <dbReference type="PROSITE" id="PS51103"/>
    </source>
</evidence>
<evidence type="ECO:0000256" key="6">
    <source>
        <dbReference type="ARBA" id="ARBA00022475"/>
    </source>
</evidence>
<keyword evidence="13" id="KW-0418">Kinase</keyword>
<evidence type="ECO:0000256" key="3">
    <source>
        <dbReference type="ARBA" id="ARBA00011910"/>
    </source>
</evidence>
<feature type="transmembrane region" description="Helical" evidence="25">
    <location>
        <begin position="419"/>
        <end position="441"/>
    </location>
</feature>
<feature type="domain" description="PTS EIIB type-1" evidence="27">
    <location>
        <begin position="4"/>
        <end position="86"/>
    </location>
</feature>
<keyword evidence="7" id="KW-0997">Cell inner membrane</keyword>
<keyword evidence="15 25" id="KW-1133">Transmembrane helix</keyword>
<keyword evidence="14" id="KW-0862">Zinc</keyword>
<dbReference type="PANTHER" id="PTHR30175:SF1">
    <property type="entry name" value="PTS SYSTEM ARBUTIN-, CELLOBIOSE-, AND SALICIN-SPECIFIC EIIBC COMPONENT-RELATED"/>
    <property type="match status" value="1"/>
</dbReference>
<dbReference type="Pfam" id="PF00367">
    <property type="entry name" value="PTS_EIIB"/>
    <property type="match status" value="1"/>
</dbReference>
<dbReference type="Pfam" id="PF00358">
    <property type="entry name" value="PTS_EIIA_1"/>
    <property type="match status" value="1"/>
</dbReference>
<organism evidence="29 30">
    <name type="scientific">Tatumella morbirosei</name>
    <dbReference type="NCBI Taxonomy" id="642227"/>
    <lineage>
        <taxon>Bacteria</taxon>
        <taxon>Pseudomonadati</taxon>
        <taxon>Pseudomonadota</taxon>
        <taxon>Gammaproteobacteria</taxon>
        <taxon>Enterobacterales</taxon>
        <taxon>Erwiniaceae</taxon>
        <taxon>Tatumella</taxon>
    </lineage>
</organism>
<dbReference type="eggNOG" id="COG1263">
    <property type="taxonomic scope" value="Bacteria"/>
</dbReference>
<dbReference type="SUPFAM" id="SSF55604">
    <property type="entry name" value="Glucose permease domain IIB"/>
    <property type="match status" value="1"/>
</dbReference>
<evidence type="ECO:0000256" key="22">
    <source>
        <dbReference type="ARBA" id="ARBA00042873"/>
    </source>
</evidence>
<evidence type="ECO:0000256" key="15">
    <source>
        <dbReference type="ARBA" id="ARBA00022989"/>
    </source>
</evidence>
<evidence type="ECO:0000256" key="1">
    <source>
        <dbReference type="ARBA" id="ARBA00001947"/>
    </source>
</evidence>
<comment type="catalytic activity">
    <reaction evidence="23">
        <text>N(pros)-phospho-L-histidyl-[protein] + D-glucose(out) = D-glucose 6-phosphate(in) + L-histidyl-[protein]</text>
        <dbReference type="Rhea" id="RHEA:33367"/>
        <dbReference type="Rhea" id="RHEA-COMP:9745"/>
        <dbReference type="Rhea" id="RHEA-COMP:9746"/>
        <dbReference type="ChEBI" id="CHEBI:4167"/>
        <dbReference type="ChEBI" id="CHEBI:29979"/>
        <dbReference type="ChEBI" id="CHEBI:61548"/>
        <dbReference type="ChEBI" id="CHEBI:64837"/>
        <dbReference type="EC" id="2.7.1.199"/>
    </reaction>
</comment>
<dbReference type="Gene3D" id="2.70.70.10">
    <property type="entry name" value="Glucose Permease (Domain IIA)"/>
    <property type="match status" value="1"/>
</dbReference>
<dbReference type="PROSITE" id="PS01035">
    <property type="entry name" value="PTS_EIIB_TYPE_1_CYS"/>
    <property type="match status" value="1"/>
</dbReference>
<dbReference type="InterPro" id="IPR001996">
    <property type="entry name" value="PTS_IIB_1"/>
</dbReference>
<dbReference type="GO" id="GO:0009401">
    <property type="term" value="P:phosphoenolpyruvate-dependent sugar phosphotransferase system"/>
    <property type="evidence" value="ECO:0007669"/>
    <property type="project" value="UniProtKB-KW"/>
</dbReference>
<evidence type="ECO:0000256" key="10">
    <source>
        <dbReference type="ARBA" id="ARBA00022679"/>
    </source>
</evidence>
<keyword evidence="8" id="KW-0597">Phosphoprotein</keyword>
<evidence type="ECO:0000256" key="20">
    <source>
        <dbReference type="ARBA" id="ARBA00042296"/>
    </source>
</evidence>
<name>A0A095VBS9_9GAMM</name>
<evidence type="ECO:0000256" key="4">
    <source>
        <dbReference type="ARBA" id="ARBA00021468"/>
    </source>
</evidence>
<keyword evidence="10" id="KW-0808">Transferase</keyword>
<dbReference type="NCBIfam" id="TIGR01995">
    <property type="entry name" value="PTS-II-ABC-beta"/>
    <property type="match status" value="1"/>
</dbReference>
<evidence type="ECO:0000256" key="2">
    <source>
        <dbReference type="ARBA" id="ARBA00004651"/>
    </source>
</evidence>
<keyword evidence="5" id="KW-0813">Transport</keyword>
<comment type="cofactor">
    <cofactor evidence="1">
        <name>Zn(2+)</name>
        <dbReference type="ChEBI" id="CHEBI:29105"/>
    </cofactor>
</comment>
<sequence length="624" mass="66363">MDLHELAKNILSAVGGESNVTQVVHCATRLRFELADDSVADIAALEKMEGVITTVRSGGQFQVVIGNKVAGVYKNLESMLTINNPQKKLSADNKKPPLISRLIDIISSIFTPLLGAMAASGIIKGLLSIAFANNWLSKEESSAVILQSASDSLFYFLPVLLAITSARKFKTDVFVSVTMAGALIYPDIVNFYTQHTAVSFFGIPVMMMKYTGTVLPVILAVYVMSLIESIIAKYIHETIRNVILPFILLLIMVPLTLMTIGPIGIYTSEAVAGVFIKIFAFNPVIASALFCAGWQIFVIFGMHWAFTPVIINDISVLGRSTLKASTVPAVFAQSGAVLAVLLKTKDKKLKTLASGAFISSVFGITEPAVYGITLKLKRPFICAIIASAVGGGIVGYSNSAAISMGIPSLVTLPIFYGEGFAGLLIAIATSFIIAAVLTYLVGFEENPAETNSSDQPVKAQPVPPAAKPLAGTMDEEIVSPISGIPVPLAKVNDKVFSSGIVGDGIAIIPQSGKILSPVNGKVASVLQSGHAIYLLSDNGAGILIHIGIDTIQLGGKFFRIHVSEDDIVRKGDLLAECELEEIKNSGFDTITPVIITNSENYHVVTTLKNTDVVMGDPLLFLSAR</sequence>
<evidence type="ECO:0000256" key="24">
    <source>
        <dbReference type="PROSITE-ProRule" id="PRU00421"/>
    </source>
</evidence>
<protein>
    <recommendedName>
        <fullName evidence="19">PTS system glucose-specific EIIA component</fullName>
        <ecNumber evidence="3">2.7.1.199</ecNumber>
    </recommendedName>
    <alternativeName>
        <fullName evidence="22">EIIA-Glc</fullName>
    </alternativeName>
    <alternativeName>
        <fullName evidence="17">EIICB-Glc</fullName>
    </alternativeName>
    <alternativeName>
        <fullName evidence="21">EIII-Glc</fullName>
    </alternativeName>
    <alternativeName>
        <fullName evidence="20">Glucose-specific phosphotransferase enzyme IIA component</fullName>
    </alternativeName>
    <alternativeName>
        <fullName evidence="4">PTS system glucose-specific EIICB component</fullName>
    </alternativeName>
</protein>
<dbReference type="EC" id="2.7.1.199" evidence="3"/>
<dbReference type="GO" id="GO:0015771">
    <property type="term" value="P:trehalose transport"/>
    <property type="evidence" value="ECO:0007669"/>
    <property type="project" value="TreeGrafter"/>
</dbReference>
<accession>A0A095VBS9</accession>
<dbReference type="AlphaFoldDB" id="A0A095VBS9"/>
<dbReference type="Proteomes" id="UP000029577">
    <property type="component" value="Unassembled WGS sequence"/>
</dbReference>
<feature type="active site" description="Phosphocysteine intermediate; for EIIB activity" evidence="24">
    <location>
        <position position="26"/>
    </location>
</feature>
<evidence type="ECO:0000256" key="9">
    <source>
        <dbReference type="ARBA" id="ARBA00022597"/>
    </source>
</evidence>
<evidence type="ECO:0000256" key="18">
    <source>
        <dbReference type="ARBA" id="ARBA00037252"/>
    </source>
</evidence>
<dbReference type="PROSITE" id="PS00371">
    <property type="entry name" value="PTS_EIIA_TYPE_1_HIS"/>
    <property type="match status" value="1"/>
</dbReference>
<dbReference type="PANTHER" id="PTHR30175">
    <property type="entry name" value="PHOSPHOTRANSFERASE SYSTEM TRANSPORT PROTEIN"/>
    <property type="match status" value="1"/>
</dbReference>
<feature type="transmembrane region" description="Helical" evidence="25">
    <location>
        <begin position="242"/>
        <end position="266"/>
    </location>
</feature>
<dbReference type="NCBIfam" id="TIGR00830">
    <property type="entry name" value="PTBA"/>
    <property type="match status" value="1"/>
</dbReference>
<dbReference type="PROSITE" id="PS51103">
    <property type="entry name" value="PTS_EIIC_TYPE_1"/>
    <property type="match status" value="1"/>
</dbReference>
<dbReference type="OrthoDB" id="92465at2"/>
<dbReference type="InterPro" id="IPR050558">
    <property type="entry name" value="PTS_Sugar-Specific_Components"/>
</dbReference>
<dbReference type="SUPFAM" id="SSF51261">
    <property type="entry name" value="Duplicated hybrid motif"/>
    <property type="match status" value="1"/>
</dbReference>
<feature type="transmembrane region" description="Helical" evidence="25">
    <location>
        <begin position="321"/>
        <end position="342"/>
    </location>
</feature>
<comment type="function">
    <text evidence="18">The phosphoenolpyruvate-dependent sugar phosphotransferase system (sugar PTS), a major carbohydrate active transport system, catalyzes the phosphorylation of incoming sugar substrates concomitantly with their translocation across the cell membrane. The enzyme II complex composed of PtsG and Crr is involved in glucose transport.</text>
</comment>
<feature type="transmembrane region" description="Helical" evidence="25">
    <location>
        <begin position="278"/>
        <end position="300"/>
    </location>
</feature>
<dbReference type="PROSITE" id="PS51098">
    <property type="entry name" value="PTS_EIIB_TYPE_1"/>
    <property type="match status" value="1"/>
</dbReference>
<evidence type="ECO:0000313" key="30">
    <source>
        <dbReference type="Proteomes" id="UP000029577"/>
    </source>
</evidence>
<feature type="transmembrane region" description="Helical" evidence="25">
    <location>
        <begin position="102"/>
        <end position="123"/>
    </location>
</feature>
<dbReference type="STRING" id="642227.HA49_15180"/>
<evidence type="ECO:0000256" key="14">
    <source>
        <dbReference type="ARBA" id="ARBA00022833"/>
    </source>
</evidence>
<dbReference type="InterPro" id="IPR011297">
    <property type="entry name" value="PTS_IIABC_b_glu"/>
</dbReference>
<keyword evidence="6" id="KW-1003">Cell membrane</keyword>
<feature type="domain" description="PTS EIIC type-1" evidence="28">
    <location>
        <begin position="104"/>
        <end position="457"/>
    </location>
</feature>
<proteinExistence type="predicted"/>
<evidence type="ECO:0000256" key="16">
    <source>
        <dbReference type="ARBA" id="ARBA00023136"/>
    </source>
</evidence>
<keyword evidence="9" id="KW-0762">Sugar transport</keyword>
<dbReference type="GO" id="GO:0005886">
    <property type="term" value="C:plasma membrane"/>
    <property type="evidence" value="ECO:0007669"/>
    <property type="project" value="UniProtKB-SubCell"/>
</dbReference>
<comment type="subcellular location">
    <subcellularLocation>
        <location evidence="2">Cell membrane</location>
        <topology evidence="2">Multi-pass membrane protein</topology>
    </subcellularLocation>
</comment>
<dbReference type="eggNOG" id="COG1264">
    <property type="taxonomic scope" value="Bacteria"/>
</dbReference>
<feature type="transmembrane region" description="Helical" evidence="25">
    <location>
        <begin position="143"/>
        <end position="161"/>
    </location>
</feature>
<evidence type="ECO:0000256" key="23">
    <source>
        <dbReference type="ARBA" id="ARBA00047336"/>
    </source>
</evidence>
<evidence type="ECO:0000313" key="29">
    <source>
        <dbReference type="EMBL" id="KGD72115.1"/>
    </source>
</evidence>
<dbReference type="GO" id="GO:0090589">
    <property type="term" value="F:protein-phosphocysteine-trehalose phosphotransferase system transporter activity"/>
    <property type="evidence" value="ECO:0007669"/>
    <property type="project" value="TreeGrafter"/>
</dbReference>
<feature type="domain" description="PTS EIIA type-1" evidence="26">
    <location>
        <begin position="493"/>
        <end position="597"/>
    </location>
</feature>
<dbReference type="GO" id="GO:0008982">
    <property type="term" value="F:protein-N(PI)-phosphohistidine-sugar phosphotransferase activity"/>
    <property type="evidence" value="ECO:0007669"/>
    <property type="project" value="InterPro"/>
</dbReference>
<feature type="transmembrane region" description="Helical" evidence="25">
    <location>
        <begin position="173"/>
        <end position="193"/>
    </location>
</feature>
<dbReference type="InterPro" id="IPR018113">
    <property type="entry name" value="PTrfase_EIIB_Cys"/>
</dbReference>
<comment type="caution">
    <text evidence="29">The sequence shown here is derived from an EMBL/GenBank/DDBJ whole genome shotgun (WGS) entry which is preliminary data.</text>
</comment>
<dbReference type="RefSeq" id="WP_038022621.1">
    <property type="nucleotide sequence ID" value="NZ_JPKR02000003.1"/>
</dbReference>
<dbReference type="CDD" id="cd00212">
    <property type="entry name" value="PTS_IIB_glc"/>
    <property type="match status" value="1"/>
</dbReference>
<dbReference type="PROSITE" id="PS51093">
    <property type="entry name" value="PTS_EIIA_TYPE_1"/>
    <property type="match status" value="1"/>
</dbReference>
<keyword evidence="30" id="KW-1185">Reference proteome</keyword>
<evidence type="ECO:0000256" key="11">
    <source>
        <dbReference type="ARBA" id="ARBA00022683"/>
    </source>
</evidence>
<evidence type="ECO:0000256" key="25">
    <source>
        <dbReference type="SAM" id="Phobius"/>
    </source>
</evidence>
<evidence type="ECO:0000259" key="27">
    <source>
        <dbReference type="PROSITE" id="PS51098"/>
    </source>
</evidence>
<evidence type="ECO:0000256" key="5">
    <source>
        <dbReference type="ARBA" id="ARBA00022448"/>
    </source>
</evidence>
<dbReference type="FunFam" id="3.30.1360.60:FF:000001">
    <property type="entry name" value="PTS system glucose-specific IIBC component PtsG"/>
    <property type="match status" value="1"/>
</dbReference>
<reference evidence="29" key="1">
    <citation type="submission" date="2014-12" db="EMBL/GenBank/DDBJ databases">
        <title>The draft genome of the Tatumella morbirosei type strain, LMG23360T isolated from pineapple rot.</title>
        <authorList>
            <person name="Smits T.H."/>
            <person name="Palmer M."/>
            <person name="Venter S.N."/>
            <person name="Duffy B."/>
            <person name="Steenkamp E.T."/>
            <person name="Chan W.Y."/>
            <person name="Coutinho T.A."/>
            <person name="Coetzee M.P."/>
            <person name="De Maayer P."/>
        </authorList>
    </citation>
    <scope>NUCLEOTIDE SEQUENCE [LARGE SCALE GENOMIC DNA]</scope>
    <source>
        <strain evidence="29">LMG 23360</strain>
    </source>
</reference>
<dbReference type="GO" id="GO:0016301">
    <property type="term" value="F:kinase activity"/>
    <property type="evidence" value="ECO:0007669"/>
    <property type="project" value="UniProtKB-KW"/>
</dbReference>
<keyword evidence="12 25" id="KW-0812">Transmembrane</keyword>
<evidence type="ECO:0000256" key="13">
    <source>
        <dbReference type="ARBA" id="ARBA00022777"/>
    </source>
</evidence>
<dbReference type="InterPro" id="IPR001127">
    <property type="entry name" value="PTS_EIIA_1_perm"/>
</dbReference>
<evidence type="ECO:0000256" key="19">
    <source>
        <dbReference type="ARBA" id="ARBA00039163"/>
    </source>
</evidence>
<feature type="transmembrane region" description="Helical" evidence="25">
    <location>
        <begin position="354"/>
        <end position="373"/>
    </location>
</feature>